<evidence type="ECO:0000256" key="1">
    <source>
        <dbReference type="SAM" id="MobiDB-lite"/>
    </source>
</evidence>
<keyword evidence="2" id="KW-0969">Cilium</keyword>
<keyword evidence="2" id="KW-0282">Flagellum</keyword>
<evidence type="ECO:0000313" key="2">
    <source>
        <dbReference type="EMBL" id="EXI64080.1"/>
    </source>
</evidence>
<dbReference type="EMBL" id="JFAX01000042">
    <property type="protein sequence ID" value="EXI64080.1"/>
    <property type="molecule type" value="Genomic_DNA"/>
</dbReference>
<dbReference type="Pfam" id="PF03692">
    <property type="entry name" value="CxxCxxCC"/>
    <property type="match status" value="1"/>
</dbReference>
<comment type="caution">
    <text evidence="2">The sequence shown here is derived from an EMBL/GenBank/DDBJ whole genome shotgun (WGS) entry which is preliminary data.</text>
</comment>
<feature type="compositionally biased region" description="Low complexity" evidence="1">
    <location>
        <begin position="10"/>
        <end position="23"/>
    </location>
</feature>
<organism evidence="2 3">
    <name type="scientific">Candidatus Accumulibacter adjunctus</name>
    <dbReference type="NCBI Taxonomy" id="1454001"/>
    <lineage>
        <taxon>Bacteria</taxon>
        <taxon>Pseudomonadati</taxon>
        <taxon>Pseudomonadota</taxon>
        <taxon>Betaproteobacteria</taxon>
        <taxon>Candidatus Accumulibacter</taxon>
    </lineage>
</organism>
<evidence type="ECO:0000313" key="3">
    <source>
        <dbReference type="Proteomes" id="UP000020218"/>
    </source>
</evidence>
<dbReference type="GO" id="GO:0008168">
    <property type="term" value="F:methyltransferase activity"/>
    <property type="evidence" value="ECO:0007669"/>
    <property type="project" value="UniProtKB-KW"/>
</dbReference>
<name>A0A011NI95_9PROT</name>
<gene>
    <name evidence="2" type="ORF">AW08_03823</name>
</gene>
<accession>A0A011NI95</accession>
<sequence>MSPPGDSRFADPAAAAPLALGDGQSSGAGPTAGADRADPAATPTSDAFDCRRCGACCASYRVSFYWAEAEVLALPDELVEQLTPWHACLAGTQSARPRCRALHGEIGDRVCCTVYPQRPSPCHEVQAGDERCQRARWRHGLPPLAAVR</sequence>
<keyword evidence="3" id="KW-1185">Reference proteome</keyword>
<reference evidence="2" key="1">
    <citation type="submission" date="2014-02" db="EMBL/GenBank/DDBJ databases">
        <title>Expanding our view of genomic diversity in Candidatus Accumulibacter clades.</title>
        <authorList>
            <person name="Skennerton C.T."/>
            <person name="Barr J.J."/>
            <person name="Slater F.R."/>
            <person name="Bond P.L."/>
            <person name="Tyson G.W."/>
        </authorList>
    </citation>
    <scope>NUCLEOTIDE SEQUENCE [LARGE SCALE GENOMIC DNA]</scope>
</reference>
<feature type="region of interest" description="Disordered" evidence="1">
    <location>
        <begin position="1"/>
        <end position="48"/>
    </location>
</feature>
<dbReference type="GO" id="GO:0032259">
    <property type="term" value="P:methylation"/>
    <property type="evidence" value="ECO:0007669"/>
    <property type="project" value="UniProtKB-KW"/>
</dbReference>
<dbReference type="InterPro" id="IPR005358">
    <property type="entry name" value="Puta_zinc/iron-chelating_dom"/>
</dbReference>
<dbReference type="PATRIC" id="fig|1454001.3.peg.3847"/>
<dbReference type="Proteomes" id="UP000020218">
    <property type="component" value="Unassembled WGS sequence"/>
</dbReference>
<keyword evidence="2" id="KW-0966">Cell projection</keyword>
<proteinExistence type="predicted"/>
<dbReference type="STRING" id="1454001.AW08_03823"/>
<dbReference type="AlphaFoldDB" id="A0A011NI95"/>
<protein>
    <submittedName>
        <fullName evidence="2">Flagellin N-methylase</fullName>
    </submittedName>
</protein>